<dbReference type="InterPro" id="IPR035906">
    <property type="entry name" value="MetI-like_sf"/>
</dbReference>
<evidence type="ECO:0000256" key="6">
    <source>
        <dbReference type="ARBA" id="ARBA00023136"/>
    </source>
</evidence>
<dbReference type="RefSeq" id="WP_193735043.1">
    <property type="nucleotide sequence ID" value="NZ_CP063304.1"/>
</dbReference>
<dbReference type="PANTHER" id="PTHR43744">
    <property type="entry name" value="ABC TRANSPORTER PERMEASE PROTEIN MG189-RELATED-RELATED"/>
    <property type="match status" value="1"/>
</dbReference>
<dbReference type="CDD" id="cd06261">
    <property type="entry name" value="TM_PBP2"/>
    <property type="match status" value="1"/>
</dbReference>
<feature type="transmembrane region" description="Helical" evidence="7">
    <location>
        <begin position="21"/>
        <end position="39"/>
    </location>
</feature>
<keyword evidence="10" id="KW-1185">Reference proteome</keyword>
<name>A0A7M2RFD4_9FIRM</name>
<dbReference type="GO" id="GO:0005886">
    <property type="term" value="C:plasma membrane"/>
    <property type="evidence" value="ECO:0007669"/>
    <property type="project" value="UniProtKB-SubCell"/>
</dbReference>
<keyword evidence="4 7" id="KW-0812">Transmembrane</keyword>
<keyword evidence="5 7" id="KW-1133">Transmembrane helix</keyword>
<dbReference type="KEGG" id="bliq:INP51_11780"/>
<dbReference type="SUPFAM" id="SSF161098">
    <property type="entry name" value="MetI-like"/>
    <property type="match status" value="1"/>
</dbReference>
<organism evidence="9 10">
    <name type="scientific">Blautia liquoris</name>
    <dbReference type="NCBI Taxonomy" id="2779518"/>
    <lineage>
        <taxon>Bacteria</taxon>
        <taxon>Bacillati</taxon>
        <taxon>Bacillota</taxon>
        <taxon>Clostridia</taxon>
        <taxon>Lachnospirales</taxon>
        <taxon>Lachnospiraceae</taxon>
        <taxon>Blautia</taxon>
    </lineage>
</organism>
<evidence type="ECO:0000256" key="3">
    <source>
        <dbReference type="ARBA" id="ARBA00022475"/>
    </source>
</evidence>
<dbReference type="InterPro" id="IPR000515">
    <property type="entry name" value="MetI-like"/>
</dbReference>
<dbReference type="AlphaFoldDB" id="A0A7M2RFD4"/>
<keyword evidence="2 7" id="KW-0813">Transport</keyword>
<gene>
    <name evidence="9" type="ORF">INP51_11780</name>
</gene>
<dbReference type="EMBL" id="CP063304">
    <property type="protein sequence ID" value="QOV18681.1"/>
    <property type="molecule type" value="Genomic_DNA"/>
</dbReference>
<feature type="domain" description="ABC transmembrane type-1" evidence="8">
    <location>
        <begin position="79"/>
        <end position="288"/>
    </location>
</feature>
<accession>A0A7M2RFD4</accession>
<evidence type="ECO:0000313" key="10">
    <source>
        <dbReference type="Proteomes" id="UP000593601"/>
    </source>
</evidence>
<comment type="similarity">
    <text evidence="7">Belongs to the binding-protein-dependent transport system permease family.</text>
</comment>
<protein>
    <submittedName>
        <fullName evidence="9">Carbohydrate ABC transporter permease</fullName>
    </submittedName>
</protein>
<feature type="transmembrane region" description="Helical" evidence="7">
    <location>
        <begin position="83"/>
        <end position="102"/>
    </location>
</feature>
<dbReference type="Gene3D" id="1.10.3720.10">
    <property type="entry name" value="MetI-like"/>
    <property type="match status" value="1"/>
</dbReference>
<feature type="transmembrane region" description="Helical" evidence="7">
    <location>
        <begin position="146"/>
        <end position="166"/>
    </location>
</feature>
<evidence type="ECO:0000256" key="7">
    <source>
        <dbReference type="RuleBase" id="RU363032"/>
    </source>
</evidence>
<reference evidence="9 10" key="1">
    <citation type="submission" date="2020-10" db="EMBL/GenBank/DDBJ databases">
        <title>Blautia liquoris sp.nov., isolated from the mud in a fermentation cellar used for the production of Chinese strong-flavoured liquor.</title>
        <authorList>
            <person name="Lu L."/>
        </authorList>
    </citation>
    <scope>NUCLEOTIDE SEQUENCE [LARGE SCALE GENOMIC DNA]</scope>
    <source>
        <strain evidence="9 10">LZLJ-3</strain>
    </source>
</reference>
<evidence type="ECO:0000256" key="4">
    <source>
        <dbReference type="ARBA" id="ARBA00022692"/>
    </source>
</evidence>
<evidence type="ECO:0000313" key="9">
    <source>
        <dbReference type="EMBL" id="QOV18681.1"/>
    </source>
</evidence>
<dbReference type="Proteomes" id="UP000593601">
    <property type="component" value="Chromosome"/>
</dbReference>
<evidence type="ECO:0000259" key="8">
    <source>
        <dbReference type="PROSITE" id="PS50928"/>
    </source>
</evidence>
<feature type="transmembrane region" description="Helical" evidence="7">
    <location>
        <begin position="264"/>
        <end position="284"/>
    </location>
</feature>
<evidence type="ECO:0000256" key="5">
    <source>
        <dbReference type="ARBA" id="ARBA00022989"/>
    </source>
</evidence>
<evidence type="ECO:0000256" key="2">
    <source>
        <dbReference type="ARBA" id="ARBA00022448"/>
    </source>
</evidence>
<dbReference type="GO" id="GO:0055085">
    <property type="term" value="P:transmembrane transport"/>
    <property type="evidence" value="ECO:0007669"/>
    <property type="project" value="InterPro"/>
</dbReference>
<feature type="transmembrane region" description="Helical" evidence="7">
    <location>
        <begin position="114"/>
        <end position="134"/>
    </location>
</feature>
<dbReference type="PANTHER" id="PTHR43744:SF9">
    <property type="entry name" value="POLYGALACTURONAN_RHAMNOGALACTURONAN TRANSPORT SYSTEM PERMEASE PROTEIN YTCP"/>
    <property type="match status" value="1"/>
</dbReference>
<sequence>MKKSKFRYMSAGDKTFTVANYVFLTLIFVVILYPLIYVVSASFSDPQAVISGEVVLFPVRPTLKGYKAVFQNKKIITGFINSFIYLFAGTALNLVMTMLCAYPLSRKEFKARGFLSLFFVFTMYFSGGMVPTYILVNKLGLLNTRAAMIIPSAMSTYNMIICRTYIMNTIPDELYEASQLDGCTPFRYLLSVVMPLSKPIMAVLTLYYGVSRWNDYFTAMLYLNKDKLQPLTTIMREILIMSKVDMTKVADASAVSKLQGMSDLLKYSTIVVASLPVMLLYPFVQKYLVKGVMIGSVKG</sequence>
<keyword evidence="6 7" id="KW-0472">Membrane</keyword>
<proteinExistence type="inferred from homology"/>
<dbReference type="PROSITE" id="PS50928">
    <property type="entry name" value="ABC_TM1"/>
    <property type="match status" value="1"/>
</dbReference>
<keyword evidence="3" id="KW-1003">Cell membrane</keyword>
<evidence type="ECO:0000256" key="1">
    <source>
        <dbReference type="ARBA" id="ARBA00004651"/>
    </source>
</evidence>
<comment type="subcellular location">
    <subcellularLocation>
        <location evidence="1 7">Cell membrane</location>
        <topology evidence="1 7">Multi-pass membrane protein</topology>
    </subcellularLocation>
</comment>
<feature type="transmembrane region" description="Helical" evidence="7">
    <location>
        <begin position="186"/>
        <end position="210"/>
    </location>
</feature>
<dbReference type="Pfam" id="PF00528">
    <property type="entry name" value="BPD_transp_1"/>
    <property type="match status" value="1"/>
</dbReference>